<evidence type="ECO:0000313" key="2">
    <source>
        <dbReference type="Proteomes" id="UP000282321"/>
    </source>
</evidence>
<evidence type="ECO:0008006" key="3">
    <source>
        <dbReference type="Google" id="ProtNLM"/>
    </source>
</evidence>
<dbReference type="InterPro" id="IPR003772">
    <property type="entry name" value="YceD"/>
</dbReference>
<evidence type="ECO:0000313" key="1">
    <source>
        <dbReference type="EMBL" id="RKX65091.1"/>
    </source>
</evidence>
<comment type="caution">
    <text evidence="1">The sequence shown here is derived from an EMBL/GenBank/DDBJ whole genome shotgun (WGS) entry which is preliminary data.</text>
</comment>
<dbReference type="Proteomes" id="UP000282321">
    <property type="component" value="Unassembled WGS sequence"/>
</dbReference>
<dbReference type="EMBL" id="QNBC01000111">
    <property type="protein sequence ID" value="RKX65091.1"/>
    <property type="molecule type" value="Genomic_DNA"/>
</dbReference>
<reference evidence="1 2" key="1">
    <citation type="submission" date="2018-06" db="EMBL/GenBank/DDBJ databases">
        <title>Extensive metabolic versatility and redundancy in microbially diverse, dynamic hydrothermal sediments.</title>
        <authorList>
            <person name="Dombrowski N."/>
            <person name="Teske A."/>
            <person name="Baker B.J."/>
        </authorList>
    </citation>
    <scope>NUCLEOTIDE SEQUENCE [LARGE SCALE GENOMIC DNA]</scope>
    <source>
        <strain evidence="1">B35_G9</strain>
    </source>
</reference>
<accession>A0A660S5Q8</accession>
<organism evidence="1 2">
    <name type="scientific">candidate division TA06 bacterium</name>
    <dbReference type="NCBI Taxonomy" id="2250710"/>
    <lineage>
        <taxon>Bacteria</taxon>
        <taxon>Bacteria division TA06</taxon>
    </lineage>
</organism>
<name>A0A660S5Q8_UNCT6</name>
<protein>
    <recommendedName>
        <fullName evidence="3">DUF177 domain-containing protein</fullName>
    </recommendedName>
</protein>
<dbReference type="Pfam" id="PF02620">
    <property type="entry name" value="YceD"/>
    <property type="match status" value="1"/>
</dbReference>
<gene>
    <name evidence="1" type="ORF">DRP44_07030</name>
</gene>
<proteinExistence type="predicted"/>
<sequence length="151" mass="17698">MKELEINSMKIEDFAIFDFDIPFAKWNIDSLKDNSYVKVHSEIHRVKNRFIAKNDIVFTLQLECSRCLRHFEKDVAEHIDVYFENKRNLSSYDTDYKDIDSAIYEYSGSIIDLTQMVYDTIITSIPMKPLCSPDCKGIKLKDKDIDIKLAL</sequence>
<dbReference type="AlphaFoldDB" id="A0A660S5Q8"/>